<dbReference type="eggNOG" id="COG0491">
    <property type="taxonomic scope" value="Bacteria"/>
</dbReference>
<feature type="domain" description="Metallo-beta-lactamase" evidence="5">
    <location>
        <begin position="13"/>
        <end position="193"/>
    </location>
</feature>
<dbReference type="PANTHER" id="PTHR46233:SF3">
    <property type="entry name" value="HYDROXYACYLGLUTATHIONE HYDROLASE GLOC"/>
    <property type="match status" value="1"/>
</dbReference>
<protein>
    <submittedName>
        <fullName evidence="6">Beta-lactamase</fullName>
    </submittedName>
</protein>
<keyword evidence="3" id="KW-0378">Hydrolase</keyword>
<dbReference type="PANTHER" id="PTHR46233">
    <property type="entry name" value="HYDROXYACYLGLUTATHIONE HYDROLASE GLOC"/>
    <property type="match status" value="1"/>
</dbReference>
<dbReference type="InterPro" id="IPR036866">
    <property type="entry name" value="RibonucZ/Hydroxyglut_hydro"/>
</dbReference>
<dbReference type="EMBL" id="CP009888">
    <property type="protein sequence ID" value="AIY65467.1"/>
    <property type="molecule type" value="Genomic_DNA"/>
</dbReference>
<dbReference type="SUPFAM" id="SSF56281">
    <property type="entry name" value="Metallo-hydrolase/oxidoreductase"/>
    <property type="match status" value="1"/>
</dbReference>
<evidence type="ECO:0000313" key="7">
    <source>
        <dbReference type="Proteomes" id="UP000030341"/>
    </source>
</evidence>
<keyword evidence="2" id="KW-0479">Metal-binding</keyword>
<evidence type="ECO:0000256" key="3">
    <source>
        <dbReference type="ARBA" id="ARBA00022801"/>
    </source>
</evidence>
<keyword evidence="7" id="KW-1185">Reference proteome</keyword>
<evidence type="ECO:0000313" key="6">
    <source>
        <dbReference type="EMBL" id="AIY65467.1"/>
    </source>
</evidence>
<evidence type="ECO:0000256" key="1">
    <source>
        <dbReference type="ARBA" id="ARBA00001947"/>
    </source>
</evidence>
<dbReference type="CDD" id="cd07737">
    <property type="entry name" value="YcbL-like_MBL-fold"/>
    <property type="match status" value="1"/>
</dbReference>
<sequence>MLEVITQPVTPFAQNSNLLVCQTTRQAVIIDPGGDVEKLMQVIESANCKLIAILLTHGHLDHVGGAEQLAQHCNIDIVGPHLGDKFWLDALPKQSEMFNFPMAEVFSPAKWLEEGEQFTFGELTLEVRFTPGHTPGHVIFVEHSTKRIFVGDVLFKGSVGRTDFPGGNAAQLKQSIESKIYSLPDDYTVFPGHGPTTTVGYEKQTNPFTSGRFG</sequence>
<reference evidence="6 7" key="1">
    <citation type="submission" date="2014-11" db="EMBL/GenBank/DDBJ databases">
        <title>Complete Genome Sequence of Pseudoalteromonas sp. Strain OCN003 Isolated from Kaneohe Bay, Oahu, Hawaii.</title>
        <authorList>
            <person name="Beurmann S."/>
            <person name="Videau P."/>
            <person name="Ushijima B."/>
            <person name="Smith A.M."/>
            <person name="Aeby G.S."/>
            <person name="Callahan S.M."/>
            <person name="Belcaid M."/>
        </authorList>
    </citation>
    <scope>NUCLEOTIDE SEQUENCE [LARGE SCALE GENOMIC DNA]</scope>
    <source>
        <strain evidence="6 7">OCN003</strain>
    </source>
</reference>
<dbReference type="RefSeq" id="WP_038641380.1">
    <property type="nucleotide sequence ID" value="NZ_CP009888.1"/>
</dbReference>
<dbReference type="Proteomes" id="UP000030341">
    <property type="component" value="Chromosome 1"/>
</dbReference>
<evidence type="ECO:0000256" key="2">
    <source>
        <dbReference type="ARBA" id="ARBA00022723"/>
    </source>
</evidence>
<dbReference type="Gene3D" id="3.60.15.10">
    <property type="entry name" value="Ribonuclease Z/Hydroxyacylglutathione hydrolase-like"/>
    <property type="match status" value="1"/>
</dbReference>
<organism evidence="6 7">
    <name type="scientific">Pseudoalteromonas piratica</name>
    <dbReference type="NCBI Taxonomy" id="1348114"/>
    <lineage>
        <taxon>Bacteria</taxon>
        <taxon>Pseudomonadati</taxon>
        <taxon>Pseudomonadota</taxon>
        <taxon>Gammaproteobacteria</taxon>
        <taxon>Alteromonadales</taxon>
        <taxon>Pseudoalteromonadaceae</taxon>
        <taxon>Pseudoalteromonas</taxon>
    </lineage>
</organism>
<evidence type="ECO:0000256" key="4">
    <source>
        <dbReference type="ARBA" id="ARBA00022833"/>
    </source>
</evidence>
<dbReference type="InterPro" id="IPR001279">
    <property type="entry name" value="Metallo-B-lactamas"/>
</dbReference>
<dbReference type="SMART" id="SM00849">
    <property type="entry name" value="Lactamase_B"/>
    <property type="match status" value="1"/>
</dbReference>
<dbReference type="STRING" id="1348114.OM33_10150"/>
<dbReference type="GO" id="GO:0046872">
    <property type="term" value="F:metal ion binding"/>
    <property type="evidence" value="ECO:0007669"/>
    <property type="project" value="UniProtKB-KW"/>
</dbReference>
<dbReference type="OrthoDB" id="9802991at2"/>
<proteinExistence type="predicted"/>
<dbReference type="InterPro" id="IPR051453">
    <property type="entry name" value="MBL_Glyoxalase_II"/>
</dbReference>
<dbReference type="AlphaFoldDB" id="A0A0A7EHI8"/>
<dbReference type="KEGG" id="pseo:OM33_10150"/>
<comment type="cofactor">
    <cofactor evidence="1">
        <name>Zn(2+)</name>
        <dbReference type="ChEBI" id="CHEBI:29105"/>
    </cofactor>
</comment>
<name>A0A0A7EHI8_9GAMM</name>
<keyword evidence="4" id="KW-0862">Zinc</keyword>
<dbReference type="GO" id="GO:0016787">
    <property type="term" value="F:hydrolase activity"/>
    <property type="evidence" value="ECO:0007669"/>
    <property type="project" value="UniProtKB-KW"/>
</dbReference>
<dbReference type="Pfam" id="PF00753">
    <property type="entry name" value="Lactamase_B"/>
    <property type="match status" value="1"/>
</dbReference>
<dbReference type="HOGENOM" id="CLU_030571_5_0_6"/>
<evidence type="ECO:0000259" key="5">
    <source>
        <dbReference type="SMART" id="SM00849"/>
    </source>
</evidence>
<gene>
    <name evidence="6" type="ORF">OM33_10150</name>
</gene>
<accession>A0A0A7EHI8</accession>